<dbReference type="Proteomes" id="UP000297613">
    <property type="component" value="Unassembled WGS sequence"/>
</dbReference>
<dbReference type="Pfam" id="PF00106">
    <property type="entry name" value="adh_short"/>
    <property type="match status" value="1"/>
</dbReference>
<dbReference type="EMBL" id="RQGM01000064">
    <property type="protein sequence ID" value="TGL81024.1"/>
    <property type="molecule type" value="Genomic_DNA"/>
</dbReference>
<comment type="similarity">
    <text evidence="1 3">Belongs to the short-chain dehydrogenases/reductases (SDR) family.</text>
</comment>
<dbReference type="SUPFAM" id="SSF51735">
    <property type="entry name" value="NAD(P)-binding Rossmann-fold domains"/>
    <property type="match status" value="1"/>
</dbReference>
<dbReference type="PIRSF" id="PIRSF000126">
    <property type="entry name" value="11-beta-HSD1"/>
    <property type="match status" value="1"/>
</dbReference>
<dbReference type="PRINTS" id="PR00081">
    <property type="entry name" value="GDHRDH"/>
</dbReference>
<protein>
    <submittedName>
        <fullName evidence="4">SDR family oxidoreductase</fullName>
    </submittedName>
</protein>
<organism evidence="4 5">
    <name type="scientific">Leptospira yasudae</name>
    <dbReference type="NCBI Taxonomy" id="2202201"/>
    <lineage>
        <taxon>Bacteria</taxon>
        <taxon>Pseudomonadati</taxon>
        <taxon>Spirochaetota</taxon>
        <taxon>Spirochaetia</taxon>
        <taxon>Leptospirales</taxon>
        <taxon>Leptospiraceae</taxon>
        <taxon>Leptospira</taxon>
    </lineage>
</organism>
<keyword evidence="2" id="KW-0560">Oxidoreductase</keyword>
<dbReference type="PRINTS" id="PR00080">
    <property type="entry name" value="SDRFAMILY"/>
</dbReference>
<dbReference type="PROSITE" id="PS00061">
    <property type="entry name" value="ADH_SHORT"/>
    <property type="match status" value="1"/>
</dbReference>
<dbReference type="GO" id="GO:0016491">
    <property type="term" value="F:oxidoreductase activity"/>
    <property type="evidence" value="ECO:0007669"/>
    <property type="project" value="UniProtKB-KW"/>
</dbReference>
<dbReference type="Gene3D" id="3.40.50.720">
    <property type="entry name" value="NAD(P)-binding Rossmann-like Domain"/>
    <property type="match status" value="1"/>
</dbReference>
<reference evidence="4 5" key="1">
    <citation type="journal article" date="2019" name="PLoS Negl. Trop. Dis.">
        <title>Revisiting the worldwide diversity of Leptospira species in the environment.</title>
        <authorList>
            <person name="Vincent A.T."/>
            <person name="Schiettekatte O."/>
            <person name="Bourhy P."/>
            <person name="Veyrier F.J."/>
            <person name="Picardeau M."/>
        </authorList>
    </citation>
    <scope>NUCLEOTIDE SEQUENCE [LARGE SCALE GENOMIC DNA]</scope>
    <source>
        <strain evidence="4 5">201702445</strain>
    </source>
</reference>
<dbReference type="InterPro" id="IPR002347">
    <property type="entry name" value="SDR_fam"/>
</dbReference>
<dbReference type="InterPro" id="IPR036291">
    <property type="entry name" value="NAD(P)-bd_dom_sf"/>
</dbReference>
<gene>
    <name evidence="4" type="ORF">EHQ83_15895</name>
</gene>
<dbReference type="AlphaFoldDB" id="A0A6N4QJH0"/>
<comment type="caution">
    <text evidence="4">The sequence shown here is derived from an EMBL/GenBank/DDBJ whole genome shotgun (WGS) entry which is preliminary data.</text>
</comment>
<accession>A0A6N4QJH0</accession>
<sequence>MKYEVALITGASGGLGREFSKQLAEQGTNLILTDISASSLKALQSELEKKYKIKVETVAADLFSEEGREKILSYITRKKIKPDLLVNNAGLGYIGDFATEPESSFLTTIRVNIEGLVHLTRKILPLFLEQGKGRILNLASSASFQPVPYFTIYAASKVFVVYFTEGLSRELIGSGVTVHAVCPGPIRTPFFSKAFPAGFRTPEFIWLTPENVVRTALTGMDKNRTIIVVGLVNKIQKFLASLVPIGFSAWLGSLLFSVGKGRKN</sequence>
<evidence type="ECO:0000256" key="2">
    <source>
        <dbReference type="ARBA" id="ARBA00023002"/>
    </source>
</evidence>
<name>A0A6N4QJH0_9LEPT</name>
<proteinExistence type="inferred from homology"/>
<dbReference type="InterPro" id="IPR020904">
    <property type="entry name" value="Sc_DH/Rdtase_CS"/>
</dbReference>
<evidence type="ECO:0000256" key="3">
    <source>
        <dbReference type="RuleBase" id="RU000363"/>
    </source>
</evidence>
<dbReference type="PANTHER" id="PTHR42901">
    <property type="entry name" value="ALCOHOL DEHYDROGENASE"/>
    <property type="match status" value="1"/>
</dbReference>
<dbReference type="RefSeq" id="WP_135570960.1">
    <property type="nucleotide sequence ID" value="NZ_RQGK01000027.1"/>
</dbReference>
<dbReference type="PANTHER" id="PTHR42901:SF1">
    <property type="entry name" value="ALCOHOL DEHYDROGENASE"/>
    <property type="match status" value="1"/>
</dbReference>
<dbReference type="CDD" id="cd05233">
    <property type="entry name" value="SDR_c"/>
    <property type="match status" value="1"/>
</dbReference>
<evidence type="ECO:0000313" key="4">
    <source>
        <dbReference type="EMBL" id="TGL81024.1"/>
    </source>
</evidence>
<evidence type="ECO:0000256" key="1">
    <source>
        <dbReference type="ARBA" id="ARBA00006484"/>
    </source>
</evidence>
<evidence type="ECO:0000313" key="5">
    <source>
        <dbReference type="Proteomes" id="UP000297613"/>
    </source>
</evidence>